<evidence type="ECO:0000313" key="3">
    <source>
        <dbReference type="Proteomes" id="UP001596303"/>
    </source>
</evidence>
<evidence type="ECO:0000313" key="2">
    <source>
        <dbReference type="EMBL" id="MFC6198503.1"/>
    </source>
</evidence>
<keyword evidence="3" id="KW-1185">Reference proteome</keyword>
<accession>A0ABW1SAT8</accession>
<comment type="caution">
    <text evidence="2">The sequence shown here is derived from an EMBL/GenBank/DDBJ whole genome shotgun (WGS) entry which is preliminary data.</text>
</comment>
<dbReference type="RefSeq" id="WP_377378768.1">
    <property type="nucleotide sequence ID" value="NZ_JBHSSW010000012.1"/>
</dbReference>
<feature type="region of interest" description="Disordered" evidence="1">
    <location>
        <begin position="1"/>
        <end position="48"/>
    </location>
</feature>
<feature type="compositionally biased region" description="Basic and acidic residues" evidence="1">
    <location>
        <begin position="1"/>
        <end position="16"/>
    </location>
</feature>
<name>A0ABW1SAT8_9PROT</name>
<feature type="compositionally biased region" description="Acidic residues" evidence="1">
    <location>
        <begin position="23"/>
        <end position="37"/>
    </location>
</feature>
<dbReference type="Proteomes" id="UP001596303">
    <property type="component" value="Unassembled WGS sequence"/>
</dbReference>
<evidence type="ECO:0000256" key="1">
    <source>
        <dbReference type="SAM" id="MobiDB-lite"/>
    </source>
</evidence>
<sequence length="48" mass="5583">MSTVKENEEKEKKDPVADPENVERDEEWTEVDEELDETFPASDPPANY</sequence>
<organism evidence="2 3">
    <name type="scientific">Ponticaulis profundi</name>
    <dbReference type="NCBI Taxonomy" id="2665222"/>
    <lineage>
        <taxon>Bacteria</taxon>
        <taxon>Pseudomonadati</taxon>
        <taxon>Pseudomonadota</taxon>
        <taxon>Alphaproteobacteria</taxon>
        <taxon>Hyphomonadales</taxon>
        <taxon>Hyphomonadaceae</taxon>
        <taxon>Ponticaulis</taxon>
    </lineage>
</organism>
<gene>
    <name evidence="2" type="ORF">ACFQDM_10445</name>
</gene>
<proteinExistence type="predicted"/>
<dbReference type="EMBL" id="JBHSSW010000012">
    <property type="protein sequence ID" value="MFC6198503.1"/>
    <property type="molecule type" value="Genomic_DNA"/>
</dbReference>
<protein>
    <submittedName>
        <fullName evidence="2">Uncharacterized protein</fullName>
    </submittedName>
</protein>
<reference evidence="3" key="1">
    <citation type="journal article" date="2019" name="Int. J. Syst. Evol. Microbiol.">
        <title>The Global Catalogue of Microorganisms (GCM) 10K type strain sequencing project: providing services to taxonomists for standard genome sequencing and annotation.</title>
        <authorList>
            <consortium name="The Broad Institute Genomics Platform"/>
            <consortium name="The Broad Institute Genome Sequencing Center for Infectious Disease"/>
            <person name="Wu L."/>
            <person name="Ma J."/>
        </authorList>
    </citation>
    <scope>NUCLEOTIDE SEQUENCE [LARGE SCALE GENOMIC DNA]</scope>
    <source>
        <strain evidence="3">CGMCC-1.15741</strain>
    </source>
</reference>